<dbReference type="STRING" id="1324957.K933_00307"/>
<dbReference type="Pfam" id="PF00149">
    <property type="entry name" value="Metallophos"/>
    <property type="match status" value="1"/>
</dbReference>
<proteinExistence type="predicted"/>
<dbReference type="Gene3D" id="3.60.21.10">
    <property type="match status" value="1"/>
</dbReference>
<keyword evidence="3" id="KW-1185">Reference proteome</keyword>
<dbReference type="eggNOG" id="arCOG01145">
    <property type="taxonomic scope" value="Archaea"/>
</dbReference>
<dbReference type="InterPro" id="IPR029052">
    <property type="entry name" value="Metallo-depent_PP-like"/>
</dbReference>
<dbReference type="Proteomes" id="UP000017840">
    <property type="component" value="Unassembled WGS sequence"/>
</dbReference>
<dbReference type="PATRIC" id="fig|1324957.4.peg.63"/>
<reference evidence="2 3" key="1">
    <citation type="journal article" date="2013" name="Genome Announc.">
        <title>Draft Genome Sequence of 'Candidatus Halobonum tyrrellensis' Strain G22, Isolated from the Hypersaline Waters of Lake Tyrrell, Australia.</title>
        <authorList>
            <person name="Ugalde J.A."/>
            <person name="Narasingarao P."/>
            <person name="Kuo S."/>
            <person name="Podell S."/>
            <person name="Allen E.E."/>
        </authorList>
    </citation>
    <scope>NUCLEOTIDE SEQUENCE [LARGE SCALE GENOMIC DNA]</scope>
    <source>
        <strain evidence="2 3">G22</strain>
    </source>
</reference>
<dbReference type="SUPFAM" id="SSF56300">
    <property type="entry name" value="Metallo-dependent phosphatases"/>
    <property type="match status" value="1"/>
</dbReference>
<sequence>MLVLGDAHADEADKRAALSAAYDAADADVAVQAGDLLWYDLPVETWFVAGNNEAYDTVDALRAGETPDGVCNAHLLASTAADVEGVRVAGLSGNYAPTQYDKPRSELAGDRRRHFVRDDVERLAELDDVDVLVTHEAPHGLLYYGYDPGCEHVDGLIDALDPDLCLVGHHHEHHETEVAGCRVVSLAPAWERYYTLDPSDLTLDAYDTPR</sequence>
<dbReference type="InterPro" id="IPR004843">
    <property type="entry name" value="Calcineurin-like_PHP"/>
</dbReference>
<accession>V4HJM2</accession>
<dbReference type="RefSeq" id="WP_023392662.1">
    <property type="nucleotide sequence ID" value="NZ_ASGZ01000002.1"/>
</dbReference>
<comment type="caution">
    <text evidence="2">The sequence shown here is derived from an EMBL/GenBank/DDBJ whole genome shotgun (WGS) entry which is preliminary data.</text>
</comment>
<dbReference type="OrthoDB" id="50367at2157"/>
<dbReference type="GO" id="GO:0016787">
    <property type="term" value="F:hydrolase activity"/>
    <property type="evidence" value="ECO:0007669"/>
    <property type="project" value="InterPro"/>
</dbReference>
<protein>
    <submittedName>
        <fullName evidence="2">Metallophosphoesterase</fullName>
    </submittedName>
</protein>
<evidence type="ECO:0000313" key="3">
    <source>
        <dbReference type="Proteomes" id="UP000017840"/>
    </source>
</evidence>
<evidence type="ECO:0000259" key="1">
    <source>
        <dbReference type="Pfam" id="PF00149"/>
    </source>
</evidence>
<organism evidence="2 3">
    <name type="scientific">Candidatus Halobonum tyrrellensis G22</name>
    <dbReference type="NCBI Taxonomy" id="1324957"/>
    <lineage>
        <taxon>Archaea</taxon>
        <taxon>Methanobacteriati</taxon>
        <taxon>Methanobacteriota</taxon>
        <taxon>Stenosarchaea group</taxon>
        <taxon>Halobacteria</taxon>
        <taxon>Halobacteriales</taxon>
        <taxon>Haloferacaceae</taxon>
        <taxon>Candidatus Halobonum</taxon>
    </lineage>
</organism>
<evidence type="ECO:0000313" key="2">
    <source>
        <dbReference type="EMBL" id="ESP89958.1"/>
    </source>
</evidence>
<dbReference type="EMBL" id="ASGZ01000002">
    <property type="protein sequence ID" value="ESP89958.1"/>
    <property type="molecule type" value="Genomic_DNA"/>
</dbReference>
<feature type="domain" description="Calcineurin-like phosphoesterase" evidence="1">
    <location>
        <begin position="2"/>
        <end position="172"/>
    </location>
</feature>
<gene>
    <name evidence="2" type="ORF">K933_00307</name>
</gene>
<dbReference type="AlphaFoldDB" id="V4HJM2"/>
<name>V4HJM2_9EURY</name>